<dbReference type="InterPro" id="IPR036388">
    <property type="entry name" value="WH-like_DNA-bd_sf"/>
</dbReference>
<sequence length="292" mass="32787">MASTTPPTISELIRTRYSDLTRKERKFADTLLANYPVAGLASITEVAETAEVSTPTVLRTAKKLGFKGFPGFQAALRSELKQTLANPIVKHERWANQAPEEHLLNQFATATMDNLSSSLRQIDHHIFDKVSKLLADETRKIAVVGGRLSHALADYLATHLQVIRDNVTLLSSSPSRWPHDLLNMGKGDVLVLFDVRRYEANLSDLARLAEKRGIKIILFTDQWMSPVSARATHTLAVRIEVPSGWDSAVVTLFMVEALVASVETHRWPQTRKRIKNLEKLFDATRRFLKNPV</sequence>
<evidence type="ECO:0000256" key="2">
    <source>
        <dbReference type="ARBA" id="ARBA00023125"/>
    </source>
</evidence>
<dbReference type="CDD" id="cd05013">
    <property type="entry name" value="SIS_RpiR"/>
    <property type="match status" value="1"/>
</dbReference>
<feature type="domain" description="HTH rpiR-type" evidence="4">
    <location>
        <begin position="7"/>
        <end position="83"/>
    </location>
</feature>
<dbReference type="PANTHER" id="PTHR30514:SF18">
    <property type="entry name" value="RPIR-FAMILY TRANSCRIPTIONAL REGULATOR"/>
    <property type="match status" value="1"/>
</dbReference>
<dbReference type="EMBL" id="UOEC01000115">
    <property type="protein sequence ID" value="VAV94068.1"/>
    <property type="molecule type" value="Genomic_DNA"/>
</dbReference>
<dbReference type="Pfam" id="PF01380">
    <property type="entry name" value="SIS"/>
    <property type="match status" value="1"/>
</dbReference>
<dbReference type="InterPro" id="IPR047640">
    <property type="entry name" value="RpiR-like"/>
</dbReference>
<dbReference type="Pfam" id="PF01418">
    <property type="entry name" value="HTH_6"/>
    <property type="match status" value="1"/>
</dbReference>
<dbReference type="SUPFAM" id="SSF46689">
    <property type="entry name" value="Homeodomain-like"/>
    <property type="match status" value="1"/>
</dbReference>
<dbReference type="GO" id="GO:0003677">
    <property type="term" value="F:DNA binding"/>
    <property type="evidence" value="ECO:0007669"/>
    <property type="project" value="UniProtKB-KW"/>
</dbReference>
<proteinExistence type="predicted"/>
<name>A0A3B0S0W9_9ZZZZ</name>
<dbReference type="InterPro" id="IPR000281">
    <property type="entry name" value="HTH_RpiR"/>
</dbReference>
<dbReference type="Gene3D" id="1.10.10.10">
    <property type="entry name" value="Winged helix-like DNA-binding domain superfamily/Winged helix DNA-binding domain"/>
    <property type="match status" value="1"/>
</dbReference>
<keyword evidence="3" id="KW-0804">Transcription</keyword>
<dbReference type="Gene3D" id="3.40.50.10490">
    <property type="entry name" value="Glucose-6-phosphate isomerase like protein, domain 1"/>
    <property type="match status" value="1"/>
</dbReference>
<dbReference type="PROSITE" id="PS51071">
    <property type="entry name" value="HTH_RPIR"/>
    <property type="match status" value="1"/>
</dbReference>
<dbReference type="GO" id="GO:0003700">
    <property type="term" value="F:DNA-binding transcription factor activity"/>
    <property type="evidence" value="ECO:0007669"/>
    <property type="project" value="InterPro"/>
</dbReference>
<evidence type="ECO:0000256" key="3">
    <source>
        <dbReference type="ARBA" id="ARBA00023163"/>
    </source>
</evidence>
<dbReference type="GO" id="GO:0097367">
    <property type="term" value="F:carbohydrate derivative binding"/>
    <property type="evidence" value="ECO:0007669"/>
    <property type="project" value="InterPro"/>
</dbReference>
<evidence type="ECO:0000313" key="6">
    <source>
        <dbReference type="EMBL" id="VAV94068.1"/>
    </source>
</evidence>
<dbReference type="PROSITE" id="PS51464">
    <property type="entry name" value="SIS"/>
    <property type="match status" value="1"/>
</dbReference>
<organism evidence="6">
    <name type="scientific">hydrothermal vent metagenome</name>
    <dbReference type="NCBI Taxonomy" id="652676"/>
    <lineage>
        <taxon>unclassified sequences</taxon>
        <taxon>metagenomes</taxon>
        <taxon>ecological metagenomes</taxon>
    </lineage>
</organism>
<evidence type="ECO:0000259" key="4">
    <source>
        <dbReference type="PROSITE" id="PS51071"/>
    </source>
</evidence>
<gene>
    <name evidence="6" type="ORF">MNBD_ALPHA08-1958</name>
</gene>
<feature type="domain" description="SIS" evidence="5">
    <location>
        <begin position="130"/>
        <end position="268"/>
    </location>
</feature>
<accession>A0A3B0S0W9</accession>
<dbReference type="AlphaFoldDB" id="A0A3B0S0W9"/>
<keyword evidence="2" id="KW-0238">DNA-binding</keyword>
<reference evidence="6" key="1">
    <citation type="submission" date="2018-06" db="EMBL/GenBank/DDBJ databases">
        <authorList>
            <person name="Zhirakovskaya E."/>
        </authorList>
    </citation>
    <scope>NUCLEOTIDE SEQUENCE</scope>
</reference>
<keyword evidence="1" id="KW-0805">Transcription regulation</keyword>
<protein>
    <submittedName>
        <fullName evidence="6">Transcriptional regulator, RpiR family</fullName>
    </submittedName>
</protein>
<dbReference type="InterPro" id="IPR046348">
    <property type="entry name" value="SIS_dom_sf"/>
</dbReference>
<dbReference type="InterPro" id="IPR035472">
    <property type="entry name" value="RpiR-like_SIS"/>
</dbReference>
<dbReference type="SUPFAM" id="SSF53697">
    <property type="entry name" value="SIS domain"/>
    <property type="match status" value="1"/>
</dbReference>
<dbReference type="InterPro" id="IPR001347">
    <property type="entry name" value="SIS_dom"/>
</dbReference>
<dbReference type="PANTHER" id="PTHR30514">
    <property type="entry name" value="GLUCOKINASE"/>
    <property type="match status" value="1"/>
</dbReference>
<dbReference type="GO" id="GO:1901135">
    <property type="term" value="P:carbohydrate derivative metabolic process"/>
    <property type="evidence" value="ECO:0007669"/>
    <property type="project" value="InterPro"/>
</dbReference>
<dbReference type="InterPro" id="IPR009057">
    <property type="entry name" value="Homeodomain-like_sf"/>
</dbReference>
<evidence type="ECO:0000256" key="1">
    <source>
        <dbReference type="ARBA" id="ARBA00023015"/>
    </source>
</evidence>
<evidence type="ECO:0000259" key="5">
    <source>
        <dbReference type="PROSITE" id="PS51464"/>
    </source>
</evidence>